<feature type="chain" id="PRO_5003781616" description="DUF481 domain-containing protein" evidence="1">
    <location>
        <begin position="25"/>
        <end position="248"/>
    </location>
</feature>
<accession>J4X420</accession>
<dbReference type="InterPro" id="IPR007433">
    <property type="entry name" value="DUF481"/>
</dbReference>
<keyword evidence="1" id="KW-0732">Signal</keyword>
<sequence length="248" mass="28553">MRKLINRFLLVLFSFLSSEIYSQAIVDIEQIRKNGEIGIFKSADLLLASSSGNEDRSDIELGINYVNNSDKNEFMVTINKSERKKDKAIEDEAFFTHIRYLKKLPNNKFDVEGYVQRSENPFQSYSIRDIAGIGLRFKLFQNSKFGVSVLDEKEESLLGIKTATTRVNFYLSRPFVFAENNLNISLFYQPKVTSFSEDYKTSLVATYKIEISELFNIKINYSNSLDSMPPDNASKRDSSISTSFEYKF</sequence>
<dbReference type="EMBL" id="JH611164">
    <property type="protein sequence ID" value="EJP73735.1"/>
    <property type="molecule type" value="Genomic_DNA"/>
</dbReference>
<proteinExistence type="predicted"/>
<gene>
    <name evidence="2" type="ORF">NT02SARS_0699</name>
</gene>
<evidence type="ECO:0000313" key="2">
    <source>
        <dbReference type="EMBL" id="EJP73735.1"/>
    </source>
</evidence>
<evidence type="ECO:0008006" key="4">
    <source>
        <dbReference type="Google" id="ProtNLM"/>
    </source>
</evidence>
<evidence type="ECO:0000256" key="1">
    <source>
        <dbReference type="SAM" id="SignalP"/>
    </source>
</evidence>
<dbReference type="Pfam" id="PF04338">
    <property type="entry name" value="DUF481"/>
    <property type="match status" value="1"/>
</dbReference>
<dbReference type="HOGENOM" id="CLU_1119545_0_0_6"/>
<reference evidence="2 3" key="1">
    <citation type="journal article" date="2012" name="ISME J.">
        <title>Genomic insights to SAR86, an abundant and uncultivated marine bacterial lineage.</title>
        <authorList>
            <person name="Dupont C.L."/>
            <person name="Rusch D.B."/>
            <person name="Yooseph S."/>
            <person name="Lombardo M.J."/>
            <person name="Richter R.A."/>
            <person name="Valas R."/>
            <person name="Novotny M."/>
            <person name="Yee-Greenbaum J."/>
            <person name="Selengut J.D."/>
            <person name="Haft D.H."/>
            <person name="Halpern A.L."/>
            <person name="Lasken R.S."/>
            <person name="Nealson K."/>
            <person name="Friedman R."/>
            <person name="Venter J.C."/>
        </authorList>
    </citation>
    <scope>NUCLEOTIDE SEQUENCE [LARGE SCALE GENOMIC DNA]</scope>
</reference>
<dbReference type="AlphaFoldDB" id="J4X420"/>
<dbReference type="Proteomes" id="UP000010116">
    <property type="component" value="Unassembled WGS sequence"/>
</dbReference>
<evidence type="ECO:0000313" key="3">
    <source>
        <dbReference type="Proteomes" id="UP000010116"/>
    </source>
</evidence>
<protein>
    <recommendedName>
        <fullName evidence="4">DUF481 domain-containing protein</fullName>
    </recommendedName>
</protein>
<feature type="signal peptide" evidence="1">
    <location>
        <begin position="1"/>
        <end position="24"/>
    </location>
</feature>
<organism evidence="2 3">
    <name type="scientific">SAR86 cluster bacterium SAR86B</name>
    <dbReference type="NCBI Taxonomy" id="1123867"/>
    <lineage>
        <taxon>Bacteria</taxon>
        <taxon>Pseudomonadati</taxon>
        <taxon>Pseudomonadota</taxon>
        <taxon>Gammaproteobacteria</taxon>
        <taxon>SAR86 cluster</taxon>
    </lineage>
</organism>
<name>J4X420_9GAMM</name>